<dbReference type="InParanoid" id="C1FG85"/>
<gene>
    <name evidence="2" type="ORF">MICPUN_60772</name>
</gene>
<dbReference type="KEGG" id="mis:MICPUN_60772"/>
<evidence type="ECO:0000313" key="2">
    <source>
        <dbReference type="EMBL" id="ACO69504.1"/>
    </source>
</evidence>
<organism evidence="2 3">
    <name type="scientific">Micromonas commoda (strain RCC299 / NOUM17 / CCMP2709)</name>
    <name type="common">Picoplanktonic green alga</name>
    <dbReference type="NCBI Taxonomy" id="296587"/>
    <lineage>
        <taxon>Eukaryota</taxon>
        <taxon>Viridiplantae</taxon>
        <taxon>Chlorophyta</taxon>
        <taxon>Mamiellophyceae</taxon>
        <taxon>Mamiellales</taxon>
        <taxon>Mamiellaceae</taxon>
        <taxon>Micromonas</taxon>
    </lineage>
</organism>
<reference evidence="2 3" key="1">
    <citation type="journal article" date="2009" name="Science">
        <title>Green evolution and dynamic adaptations revealed by genomes of the marine picoeukaryotes Micromonas.</title>
        <authorList>
            <person name="Worden A.Z."/>
            <person name="Lee J.H."/>
            <person name="Mock T."/>
            <person name="Rouze P."/>
            <person name="Simmons M.P."/>
            <person name="Aerts A.L."/>
            <person name="Allen A.E."/>
            <person name="Cuvelier M.L."/>
            <person name="Derelle E."/>
            <person name="Everett M.V."/>
            <person name="Foulon E."/>
            <person name="Grimwood J."/>
            <person name="Gundlach H."/>
            <person name="Henrissat B."/>
            <person name="Napoli C."/>
            <person name="McDonald S.M."/>
            <person name="Parker M.S."/>
            <person name="Rombauts S."/>
            <person name="Salamov A."/>
            <person name="Von Dassow P."/>
            <person name="Badger J.H."/>
            <person name="Coutinho P.M."/>
            <person name="Demir E."/>
            <person name="Dubchak I."/>
            <person name="Gentemann C."/>
            <person name="Eikrem W."/>
            <person name="Gready J.E."/>
            <person name="John U."/>
            <person name="Lanier W."/>
            <person name="Lindquist E.A."/>
            <person name="Lucas S."/>
            <person name="Mayer K.F."/>
            <person name="Moreau H."/>
            <person name="Not F."/>
            <person name="Otillar R."/>
            <person name="Panaud O."/>
            <person name="Pangilinan J."/>
            <person name="Paulsen I."/>
            <person name="Piegu B."/>
            <person name="Poliakov A."/>
            <person name="Robbens S."/>
            <person name="Schmutz J."/>
            <person name="Toulza E."/>
            <person name="Wyss T."/>
            <person name="Zelensky A."/>
            <person name="Zhou K."/>
            <person name="Armbrust E.V."/>
            <person name="Bhattacharya D."/>
            <person name="Goodenough U.W."/>
            <person name="Van de Peer Y."/>
            <person name="Grigoriev I.V."/>
        </authorList>
    </citation>
    <scope>NUCLEOTIDE SEQUENCE [LARGE SCALE GENOMIC DNA]</scope>
    <source>
        <strain evidence="3">RCC299 / NOUM17</strain>
    </source>
</reference>
<feature type="compositionally biased region" description="Basic residues" evidence="1">
    <location>
        <begin position="203"/>
        <end position="218"/>
    </location>
</feature>
<feature type="compositionally biased region" description="Basic residues" evidence="1">
    <location>
        <begin position="12"/>
        <end position="21"/>
    </location>
</feature>
<feature type="compositionally biased region" description="Low complexity" evidence="1">
    <location>
        <begin position="93"/>
        <end position="105"/>
    </location>
</feature>
<evidence type="ECO:0000313" key="3">
    <source>
        <dbReference type="Proteomes" id="UP000002009"/>
    </source>
</evidence>
<proteinExistence type="predicted"/>
<keyword evidence="3" id="KW-1185">Reference proteome</keyword>
<sequence length="218" mass="23703">MKGTNPITQGHRWQKRVKQRLKKQQLEEGQWEQLEDKKWEEVRAQKQREETAAAAEADLDPGARAIFAAADAGTDLRDEEGLDAEELAAVRAVKAAKAAAQARLQRVQREGEQSEESDALPKKRKKPHQLPAPASANPFAALVRSRPDPREADIAPAPTATPPPPPAEPAHNPEPRKYRAGLAAEIAKKRAIGVAGVTGGSQKKLKKLLKKKRAAGLA</sequence>
<protein>
    <submittedName>
        <fullName evidence="2">Uncharacterized protein</fullName>
    </submittedName>
</protein>
<dbReference type="OMA" id="QGHRWAK"/>
<feature type="region of interest" description="Disordered" evidence="1">
    <location>
        <begin position="1"/>
        <end position="21"/>
    </location>
</feature>
<dbReference type="GeneID" id="8245878"/>
<feature type="compositionally biased region" description="Pro residues" evidence="1">
    <location>
        <begin position="159"/>
        <end position="168"/>
    </location>
</feature>
<accession>C1FG85</accession>
<name>C1FG85_MICCC</name>
<dbReference type="EMBL" id="CP001575">
    <property type="protein sequence ID" value="ACO69504.1"/>
    <property type="molecule type" value="Genomic_DNA"/>
</dbReference>
<dbReference type="Proteomes" id="UP000002009">
    <property type="component" value="Chromosome 8"/>
</dbReference>
<feature type="region of interest" description="Disordered" evidence="1">
    <location>
        <begin position="93"/>
        <end position="181"/>
    </location>
</feature>
<dbReference type="AlphaFoldDB" id="C1FG85"/>
<dbReference type="RefSeq" id="XP_002508246.1">
    <property type="nucleotide sequence ID" value="XM_002508200.1"/>
</dbReference>
<evidence type="ECO:0000256" key="1">
    <source>
        <dbReference type="SAM" id="MobiDB-lite"/>
    </source>
</evidence>
<feature type="region of interest" description="Disordered" evidence="1">
    <location>
        <begin position="198"/>
        <end position="218"/>
    </location>
</feature>